<keyword evidence="5" id="KW-0698">rRNA processing</keyword>
<dbReference type="Gene3D" id="3.40.1280.10">
    <property type="match status" value="1"/>
</dbReference>
<dbReference type="EMBL" id="CACSII010000014">
    <property type="protein sequence ID" value="CAA0108743.1"/>
    <property type="molecule type" value="Genomic_DNA"/>
</dbReference>
<dbReference type="GO" id="GO:0005737">
    <property type="term" value="C:cytoplasm"/>
    <property type="evidence" value="ECO:0007669"/>
    <property type="project" value="UniProtKB-SubCell"/>
</dbReference>
<dbReference type="EC" id="2.1.1.177" evidence="5"/>
<dbReference type="Pfam" id="PF02590">
    <property type="entry name" value="SPOUT_MTase"/>
    <property type="match status" value="1"/>
</dbReference>
<comment type="subunit">
    <text evidence="5">Homodimer.</text>
</comment>
<organism evidence="6 7">
    <name type="scientific">BD1-7 clade bacterium</name>
    <dbReference type="NCBI Taxonomy" id="2029982"/>
    <lineage>
        <taxon>Bacteria</taxon>
        <taxon>Pseudomonadati</taxon>
        <taxon>Pseudomonadota</taxon>
        <taxon>Gammaproteobacteria</taxon>
        <taxon>Cellvibrionales</taxon>
        <taxon>Spongiibacteraceae</taxon>
        <taxon>BD1-7 clade</taxon>
    </lineage>
</organism>
<dbReference type="Proteomes" id="UP000434580">
    <property type="component" value="Unassembled WGS sequence"/>
</dbReference>
<dbReference type="PANTHER" id="PTHR33603">
    <property type="entry name" value="METHYLTRANSFERASE"/>
    <property type="match status" value="1"/>
</dbReference>
<evidence type="ECO:0000313" key="7">
    <source>
        <dbReference type="Proteomes" id="UP000434580"/>
    </source>
</evidence>
<proteinExistence type="inferred from homology"/>
<dbReference type="OrthoDB" id="9806643at2"/>
<evidence type="ECO:0000256" key="5">
    <source>
        <dbReference type="HAMAP-Rule" id="MF_00658"/>
    </source>
</evidence>
<dbReference type="CDD" id="cd18081">
    <property type="entry name" value="RlmH-like"/>
    <property type="match status" value="1"/>
</dbReference>
<name>A0A5S9PVU1_9GAMM</name>
<protein>
    <recommendedName>
        <fullName evidence="5">Ribosomal RNA large subunit methyltransferase H</fullName>
        <ecNumber evidence="5">2.1.1.177</ecNumber>
    </recommendedName>
    <alternativeName>
        <fullName evidence="5">23S rRNA (pseudouridine1915-N3)-methyltransferase</fullName>
    </alternativeName>
    <alternativeName>
        <fullName evidence="5">23S rRNA m3Psi1915 methyltransferase</fullName>
    </alternativeName>
    <alternativeName>
        <fullName evidence="5">rRNA (pseudouridine-N3-)-methyltransferase RlmH</fullName>
    </alternativeName>
</protein>
<dbReference type="SUPFAM" id="SSF75217">
    <property type="entry name" value="alpha/beta knot"/>
    <property type="match status" value="1"/>
</dbReference>
<dbReference type="NCBIfam" id="NF000986">
    <property type="entry name" value="PRK00103.1-4"/>
    <property type="match status" value="1"/>
</dbReference>
<dbReference type="InterPro" id="IPR029028">
    <property type="entry name" value="Alpha/beta_knot_MTases"/>
</dbReference>
<feature type="binding site" evidence="5">
    <location>
        <position position="104"/>
    </location>
    <ligand>
        <name>S-adenosyl-L-methionine</name>
        <dbReference type="ChEBI" id="CHEBI:59789"/>
    </ligand>
</feature>
<comment type="similarity">
    <text evidence="4 5">Belongs to the RNA methyltransferase RlmH family.</text>
</comment>
<gene>
    <name evidence="5 6" type="primary">rlmH</name>
    <name evidence="6" type="ORF">DPBNPPHM_04133</name>
</gene>
<evidence type="ECO:0000256" key="3">
    <source>
        <dbReference type="ARBA" id="ARBA00022691"/>
    </source>
</evidence>
<comment type="function">
    <text evidence="5">Specifically methylates the pseudouridine at position 1915 (m3Psi1915) in 23S rRNA.</text>
</comment>
<reference evidence="6 7" key="1">
    <citation type="submission" date="2019-11" db="EMBL/GenBank/DDBJ databases">
        <authorList>
            <person name="Holert J."/>
        </authorList>
    </citation>
    <scope>NUCLEOTIDE SEQUENCE [LARGE SCALE GENOMIC DNA]</scope>
    <source>
        <strain evidence="6">BC5_2</strain>
    </source>
</reference>
<dbReference type="InterPro" id="IPR003742">
    <property type="entry name" value="RlmH-like"/>
</dbReference>
<dbReference type="PANTHER" id="PTHR33603:SF1">
    <property type="entry name" value="RIBOSOMAL RNA LARGE SUBUNIT METHYLTRANSFERASE H"/>
    <property type="match status" value="1"/>
</dbReference>
<keyword evidence="1 5" id="KW-0489">Methyltransferase</keyword>
<accession>A0A5S9PVU1</accession>
<dbReference type="GO" id="GO:0070038">
    <property type="term" value="F:rRNA (pseudouridine-N3-)-methyltransferase activity"/>
    <property type="evidence" value="ECO:0007669"/>
    <property type="project" value="UniProtKB-UniRule"/>
</dbReference>
<dbReference type="PIRSF" id="PIRSF004505">
    <property type="entry name" value="MT_bac"/>
    <property type="match status" value="1"/>
</dbReference>
<dbReference type="HAMAP" id="MF_00658">
    <property type="entry name" value="23SrRNA_methyltr_H"/>
    <property type="match status" value="1"/>
</dbReference>
<dbReference type="AlphaFoldDB" id="A0A5S9PVU1"/>
<keyword evidence="2 5" id="KW-0808">Transferase</keyword>
<evidence type="ECO:0000313" key="6">
    <source>
        <dbReference type="EMBL" id="CAA0108743.1"/>
    </source>
</evidence>
<comment type="subcellular location">
    <subcellularLocation>
        <location evidence="5">Cytoplasm</location>
    </subcellularLocation>
</comment>
<dbReference type="InterPro" id="IPR029026">
    <property type="entry name" value="tRNA_m1G_MTases_N"/>
</dbReference>
<keyword evidence="3 5" id="KW-0949">S-adenosyl-L-methionine</keyword>
<dbReference type="NCBIfam" id="TIGR00246">
    <property type="entry name" value="tRNA_RlmH_YbeA"/>
    <property type="match status" value="1"/>
</dbReference>
<evidence type="ECO:0000256" key="2">
    <source>
        <dbReference type="ARBA" id="ARBA00022679"/>
    </source>
</evidence>
<comment type="catalytic activity">
    <reaction evidence="5">
        <text>pseudouridine(1915) in 23S rRNA + S-adenosyl-L-methionine = N(3)-methylpseudouridine(1915) in 23S rRNA + S-adenosyl-L-homocysteine + H(+)</text>
        <dbReference type="Rhea" id="RHEA:42752"/>
        <dbReference type="Rhea" id="RHEA-COMP:10221"/>
        <dbReference type="Rhea" id="RHEA-COMP:10222"/>
        <dbReference type="ChEBI" id="CHEBI:15378"/>
        <dbReference type="ChEBI" id="CHEBI:57856"/>
        <dbReference type="ChEBI" id="CHEBI:59789"/>
        <dbReference type="ChEBI" id="CHEBI:65314"/>
        <dbReference type="ChEBI" id="CHEBI:74486"/>
        <dbReference type="EC" id="2.1.1.177"/>
    </reaction>
</comment>
<evidence type="ECO:0000256" key="4">
    <source>
        <dbReference type="ARBA" id="ARBA00038303"/>
    </source>
</evidence>
<evidence type="ECO:0000256" key="1">
    <source>
        <dbReference type="ARBA" id="ARBA00022603"/>
    </source>
</evidence>
<sequence length="155" mass="17308">MRVRLIAVGQKMPAWVTQAYTDYAKRINGDVQLSLVELPMQKRGKNVNTEQLAEKEGKAILDAIAPQERVVALDVLGKPISTPDLADNIKQWQMDGRNVAIIIGGPDGLSQAVLQRADQKISLSKLTLPHPMVRVLVSEQLYRAWSINHGHPYHR</sequence>
<keyword evidence="5" id="KW-0963">Cytoplasm</keyword>
<feature type="binding site" evidence="5">
    <location>
        <begin position="123"/>
        <end position="128"/>
    </location>
    <ligand>
        <name>S-adenosyl-L-methionine</name>
        <dbReference type="ChEBI" id="CHEBI:59789"/>
    </ligand>
</feature>
<feature type="binding site" evidence="5">
    <location>
        <position position="73"/>
    </location>
    <ligand>
        <name>S-adenosyl-L-methionine</name>
        <dbReference type="ChEBI" id="CHEBI:59789"/>
    </ligand>
</feature>